<dbReference type="SUPFAM" id="SSF51735">
    <property type="entry name" value="NAD(P)-binding Rossmann-fold domains"/>
    <property type="match status" value="1"/>
</dbReference>
<evidence type="ECO:0000259" key="3">
    <source>
        <dbReference type="Pfam" id="PF02894"/>
    </source>
</evidence>
<name>A0ABV6KGP9_9BACI</name>
<dbReference type="InterPro" id="IPR036291">
    <property type="entry name" value="NAD(P)-bd_dom_sf"/>
</dbReference>
<evidence type="ECO:0000259" key="2">
    <source>
        <dbReference type="Pfam" id="PF01408"/>
    </source>
</evidence>
<dbReference type="RefSeq" id="WP_335960631.1">
    <property type="nucleotide sequence ID" value="NZ_JAXBLX010000011.1"/>
</dbReference>
<keyword evidence="5" id="KW-1185">Reference proteome</keyword>
<dbReference type="Pfam" id="PF02894">
    <property type="entry name" value="GFO_IDH_MocA_C"/>
    <property type="match status" value="1"/>
</dbReference>
<dbReference type="EMBL" id="JBHLUX010000039">
    <property type="protein sequence ID" value="MFC0472105.1"/>
    <property type="molecule type" value="Genomic_DNA"/>
</dbReference>
<feature type="domain" description="Gfo/Idh/MocA-like oxidoreductase C-terminal" evidence="3">
    <location>
        <begin position="138"/>
        <end position="347"/>
    </location>
</feature>
<dbReference type="Proteomes" id="UP001589838">
    <property type="component" value="Unassembled WGS sequence"/>
</dbReference>
<comment type="caution">
    <text evidence="4">The sequence shown here is derived from an EMBL/GenBank/DDBJ whole genome shotgun (WGS) entry which is preliminary data.</text>
</comment>
<evidence type="ECO:0000313" key="4">
    <source>
        <dbReference type="EMBL" id="MFC0472105.1"/>
    </source>
</evidence>
<dbReference type="Gene3D" id="3.40.50.720">
    <property type="entry name" value="NAD(P)-binding Rossmann-like Domain"/>
    <property type="match status" value="1"/>
</dbReference>
<dbReference type="SUPFAM" id="SSF55347">
    <property type="entry name" value="Glyceraldehyde-3-phosphate dehydrogenase-like, C-terminal domain"/>
    <property type="match status" value="1"/>
</dbReference>
<sequence length="353" mass="38727">MAKTLRVGIIGAGGIARGAHLPNYLKCGDKVKIVAVADVVQETANKLAEDFDIPHVFMSYEEMFENVEIDAVSICVPNKFHYNATITALRAGCHVLCEKPPAMSVNEAEEMRKEAEKAGKILTYGFHFRHAPQVEALKRFVEAGELGDIYATRVTAMRRRGIPGWGVFTNKELQGGGPLIDIGVHMLDTALYLMGYPEVDTVFGVTYQKLGTKQGVGLMGQWDYENFSVEDMARGMITFKNGSSLILESAFAANVEKADEMNVSLMGDRGGAELFPLTLFQEKHGTLVDITPVHLPKKGFHELELERFVNACLDGTQPISTPEQGVIIQQIINGLYESAEKGEAVKVSESVEI</sequence>
<proteinExistence type="inferred from homology"/>
<accession>A0ABV6KGP9</accession>
<dbReference type="PANTHER" id="PTHR43249:SF1">
    <property type="entry name" value="D-GLUCOSIDE 3-DEHYDROGENASE"/>
    <property type="match status" value="1"/>
</dbReference>
<comment type="similarity">
    <text evidence="1">Belongs to the Gfo/Idh/MocA family.</text>
</comment>
<dbReference type="PANTHER" id="PTHR43249">
    <property type="entry name" value="UDP-N-ACETYL-2-AMINO-2-DEOXY-D-GLUCURONATE OXIDASE"/>
    <property type="match status" value="1"/>
</dbReference>
<evidence type="ECO:0000256" key="1">
    <source>
        <dbReference type="ARBA" id="ARBA00010928"/>
    </source>
</evidence>
<dbReference type="Gene3D" id="3.30.360.10">
    <property type="entry name" value="Dihydrodipicolinate Reductase, domain 2"/>
    <property type="match status" value="1"/>
</dbReference>
<protein>
    <submittedName>
        <fullName evidence="4">Gfo/Idh/MocA family protein</fullName>
    </submittedName>
</protein>
<dbReference type="InterPro" id="IPR004104">
    <property type="entry name" value="Gfo/Idh/MocA-like_OxRdtase_C"/>
</dbReference>
<dbReference type="InterPro" id="IPR052515">
    <property type="entry name" value="Gfo/Idh/MocA_Oxidoreductase"/>
</dbReference>
<dbReference type="Pfam" id="PF01408">
    <property type="entry name" value="GFO_IDH_MocA"/>
    <property type="match status" value="1"/>
</dbReference>
<dbReference type="InterPro" id="IPR000683">
    <property type="entry name" value="Gfo/Idh/MocA-like_OxRdtase_N"/>
</dbReference>
<organism evidence="4 5">
    <name type="scientific">Halalkalibacter kiskunsagensis</name>
    <dbReference type="NCBI Taxonomy" id="1548599"/>
    <lineage>
        <taxon>Bacteria</taxon>
        <taxon>Bacillati</taxon>
        <taxon>Bacillota</taxon>
        <taxon>Bacilli</taxon>
        <taxon>Bacillales</taxon>
        <taxon>Bacillaceae</taxon>
        <taxon>Halalkalibacter</taxon>
    </lineage>
</organism>
<reference evidence="4 5" key="1">
    <citation type="submission" date="2024-09" db="EMBL/GenBank/DDBJ databases">
        <authorList>
            <person name="Sun Q."/>
            <person name="Mori K."/>
        </authorList>
    </citation>
    <scope>NUCLEOTIDE SEQUENCE [LARGE SCALE GENOMIC DNA]</scope>
    <source>
        <strain evidence="4 5">NCAIM B.02610</strain>
    </source>
</reference>
<gene>
    <name evidence="4" type="ORF">ACFFHM_16760</name>
</gene>
<feature type="domain" description="Gfo/Idh/MocA-like oxidoreductase N-terminal" evidence="2">
    <location>
        <begin position="5"/>
        <end position="126"/>
    </location>
</feature>
<evidence type="ECO:0000313" key="5">
    <source>
        <dbReference type="Proteomes" id="UP001589838"/>
    </source>
</evidence>